<accession>A0ABR6PEK4</accession>
<protein>
    <submittedName>
        <fullName evidence="1">Uncharacterized protein</fullName>
    </submittedName>
</protein>
<reference evidence="1 2" key="1">
    <citation type="submission" date="2020-08" db="EMBL/GenBank/DDBJ databases">
        <title>Genomic Encyclopedia of Type Strains, Phase IV (KMG-V): Genome sequencing to study the core and pangenomes of soil and plant-associated prokaryotes.</title>
        <authorList>
            <person name="Whitman W."/>
        </authorList>
    </citation>
    <scope>NUCLEOTIDE SEQUENCE [LARGE SCALE GENOMIC DNA]</scope>
    <source>
        <strain evidence="1 2">ANJLi2</strain>
    </source>
</reference>
<organism evidence="1 2">
    <name type="scientific">Mucilaginibacter lappiensis</name>
    <dbReference type="NCBI Taxonomy" id="354630"/>
    <lineage>
        <taxon>Bacteria</taxon>
        <taxon>Pseudomonadati</taxon>
        <taxon>Bacteroidota</taxon>
        <taxon>Sphingobacteriia</taxon>
        <taxon>Sphingobacteriales</taxon>
        <taxon>Sphingobacteriaceae</taxon>
        <taxon>Mucilaginibacter</taxon>
    </lineage>
</organism>
<name>A0ABR6PEK4_9SPHI</name>
<dbReference type="EMBL" id="JACHCB010000001">
    <property type="protein sequence ID" value="MBB6107669.1"/>
    <property type="molecule type" value="Genomic_DNA"/>
</dbReference>
<proteinExistence type="predicted"/>
<evidence type="ECO:0000313" key="1">
    <source>
        <dbReference type="EMBL" id="MBB6107669.1"/>
    </source>
</evidence>
<evidence type="ECO:0000313" key="2">
    <source>
        <dbReference type="Proteomes" id="UP000541583"/>
    </source>
</evidence>
<gene>
    <name evidence="1" type="ORF">HDF23_000399</name>
</gene>
<sequence length="103" mass="12466">MRSKKIIETEFAPLIIDGRFYIIHLLSDSFLYLHCDLYSHPDDVSPERYHHKIRMIKLEHDRNFQLVILKSNFDIHAVWILVLKAESWFRSSGICKFKHYLNY</sequence>
<dbReference type="Proteomes" id="UP000541583">
    <property type="component" value="Unassembled WGS sequence"/>
</dbReference>
<keyword evidence="2" id="KW-1185">Reference proteome</keyword>
<comment type="caution">
    <text evidence="1">The sequence shown here is derived from an EMBL/GenBank/DDBJ whole genome shotgun (WGS) entry which is preliminary data.</text>
</comment>